<dbReference type="Proteomes" id="UP001595961">
    <property type="component" value="Unassembled WGS sequence"/>
</dbReference>
<evidence type="ECO:0000313" key="2">
    <source>
        <dbReference type="Proteomes" id="UP001595961"/>
    </source>
</evidence>
<dbReference type="EMBL" id="JBHSGA010000011">
    <property type="protein sequence ID" value="MFC4526247.1"/>
    <property type="molecule type" value="Genomic_DNA"/>
</dbReference>
<accession>A0ABV9BZX9</accession>
<gene>
    <name evidence="1" type="ORF">ACFO5W_06310</name>
</gene>
<proteinExistence type="predicted"/>
<evidence type="ECO:0000313" key="1">
    <source>
        <dbReference type="EMBL" id="MFC4526247.1"/>
    </source>
</evidence>
<organism evidence="1 2">
    <name type="scientific">Dyella halodurans</name>
    <dbReference type="NCBI Taxonomy" id="1920171"/>
    <lineage>
        <taxon>Bacteria</taxon>
        <taxon>Pseudomonadati</taxon>
        <taxon>Pseudomonadota</taxon>
        <taxon>Gammaproteobacteria</taxon>
        <taxon>Lysobacterales</taxon>
        <taxon>Rhodanobacteraceae</taxon>
        <taxon>Dyella</taxon>
    </lineage>
</organism>
<dbReference type="RefSeq" id="WP_266150931.1">
    <property type="nucleotide sequence ID" value="NZ_CP064028.1"/>
</dbReference>
<protein>
    <recommendedName>
        <fullName evidence="3">DUF2384 domain-containing protein</fullName>
    </recommendedName>
</protein>
<evidence type="ECO:0008006" key="3">
    <source>
        <dbReference type="Google" id="ProtNLM"/>
    </source>
</evidence>
<keyword evidence="2" id="KW-1185">Reference proteome</keyword>
<reference evidence="2" key="1">
    <citation type="journal article" date="2019" name="Int. J. Syst. Evol. Microbiol.">
        <title>The Global Catalogue of Microorganisms (GCM) 10K type strain sequencing project: providing services to taxonomists for standard genome sequencing and annotation.</title>
        <authorList>
            <consortium name="The Broad Institute Genomics Platform"/>
            <consortium name="The Broad Institute Genome Sequencing Center for Infectious Disease"/>
            <person name="Wu L."/>
            <person name="Ma J."/>
        </authorList>
    </citation>
    <scope>NUCLEOTIDE SEQUENCE [LARGE SCALE GENOMIC DNA]</scope>
    <source>
        <strain evidence="2">CCM 4481</strain>
    </source>
</reference>
<comment type="caution">
    <text evidence="1">The sequence shown here is derived from an EMBL/GenBank/DDBJ whole genome shotgun (WGS) entry which is preliminary data.</text>
</comment>
<name>A0ABV9BZX9_9GAMM</name>
<sequence length="133" mass="15067">MPAASPLSNVAKRDYLGFGLDDQFQPHRVSQWLGLEKDDVARIANIPLDLVRHDDNMPTKARNRLEEIAIACNFIAEIFDGDLVRTWAWFQAANPMLGDVSPRDMVRLGRFDRLRKFIVSALDERAARDASAD</sequence>